<evidence type="ECO:0000256" key="8">
    <source>
        <dbReference type="ARBA" id="ARBA00022984"/>
    </source>
</evidence>
<keyword evidence="7" id="KW-0133">Cell shape</keyword>
<sequence>MTLGDSLVIAFFYEDYSLYRSLGYSFEECAELHHDETIKAIERSLTSNGYKVVSVGDIKQLVKCLARGEHRNWDLAFSLSEGIHGSSRETQVLGLLEAYQIPTVFSDAATQCLSLDKAKTKMILEHFGIATAPFIIIPASQDVSGHAVLELIDRSPYAGSLKEYPLFVKPACEGSSKGIYSYSKINDTTELIQAVKKLKAEYATQSLLLEKFLPGKEYTVSILGTGSSACVFGTLLLDWEAGISKEGNVAEFKNTEKSALDEGIYDFTLKNISIKDDPSRFLTSRDDTDLLATEKLALQAYRALECHDVGRVDIRWADGKPYVLEINPLPGMRPNFSSLTATASHQEITHEMLIGEIIDSALDRYPHLKAKCQPMLT</sequence>
<dbReference type="InterPro" id="IPR011761">
    <property type="entry name" value="ATP-grasp"/>
</dbReference>
<evidence type="ECO:0000256" key="9">
    <source>
        <dbReference type="PROSITE-ProRule" id="PRU00409"/>
    </source>
</evidence>
<dbReference type="PROSITE" id="PS00844">
    <property type="entry name" value="DALA_DALA_LIGASE_2"/>
    <property type="match status" value="1"/>
</dbReference>
<evidence type="ECO:0000256" key="7">
    <source>
        <dbReference type="ARBA" id="ARBA00022960"/>
    </source>
</evidence>
<keyword evidence="6 9" id="KW-0067">ATP-binding</keyword>
<dbReference type="GO" id="GO:0005737">
    <property type="term" value="C:cytoplasm"/>
    <property type="evidence" value="ECO:0007669"/>
    <property type="project" value="UniProtKB-SubCell"/>
</dbReference>
<gene>
    <name evidence="11" type="ORF">N7450_003634</name>
</gene>
<evidence type="ECO:0000313" key="11">
    <source>
        <dbReference type="EMBL" id="KAJ5597176.1"/>
    </source>
</evidence>
<organism evidence="11 12">
    <name type="scientific">Penicillium hetheringtonii</name>
    <dbReference type="NCBI Taxonomy" id="911720"/>
    <lineage>
        <taxon>Eukaryota</taxon>
        <taxon>Fungi</taxon>
        <taxon>Dikarya</taxon>
        <taxon>Ascomycota</taxon>
        <taxon>Pezizomycotina</taxon>
        <taxon>Eurotiomycetes</taxon>
        <taxon>Eurotiomycetidae</taxon>
        <taxon>Eurotiales</taxon>
        <taxon>Aspergillaceae</taxon>
        <taxon>Penicillium</taxon>
    </lineage>
</organism>
<dbReference type="Gene3D" id="3.30.1490.20">
    <property type="entry name" value="ATP-grasp fold, A domain"/>
    <property type="match status" value="1"/>
</dbReference>
<comment type="caution">
    <text evidence="11">The sequence shown here is derived from an EMBL/GenBank/DDBJ whole genome shotgun (WGS) entry which is preliminary data.</text>
</comment>
<dbReference type="PANTHER" id="PTHR23132:SF23">
    <property type="entry name" value="D-ALANINE--D-ALANINE LIGASE B"/>
    <property type="match status" value="1"/>
</dbReference>
<evidence type="ECO:0000256" key="3">
    <source>
        <dbReference type="ARBA" id="ARBA00022490"/>
    </source>
</evidence>
<dbReference type="GO" id="GO:0005524">
    <property type="term" value="F:ATP binding"/>
    <property type="evidence" value="ECO:0007669"/>
    <property type="project" value="UniProtKB-UniRule"/>
</dbReference>
<evidence type="ECO:0000256" key="4">
    <source>
        <dbReference type="ARBA" id="ARBA00022598"/>
    </source>
</evidence>
<dbReference type="EMBL" id="JAQJAC010000002">
    <property type="protein sequence ID" value="KAJ5597176.1"/>
    <property type="molecule type" value="Genomic_DNA"/>
</dbReference>
<keyword evidence="3" id="KW-0963">Cytoplasm</keyword>
<comment type="subcellular location">
    <subcellularLocation>
        <location evidence="1">Cytoplasm</location>
    </subcellularLocation>
</comment>
<evidence type="ECO:0000256" key="1">
    <source>
        <dbReference type="ARBA" id="ARBA00004496"/>
    </source>
</evidence>
<comment type="similarity">
    <text evidence="2">Belongs to the D-alanine--D-alanine ligase family.</text>
</comment>
<dbReference type="GO" id="GO:0008360">
    <property type="term" value="P:regulation of cell shape"/>
    <property type="evidence" value="ECO:0007669"/>
    <property type="project" value="UniProtKB-KW"/>
</dbReference>
<keyword evidence="4" id="KW-0436">Ligase</keyword>
<evidence type="ECO:0000256" key="5">
    <source>
        <dbReference type="ARBA" id="ARBA00022741"/>
    </source>
</evidence>
<dbReference type="Gene3D" id="3.30.470.20">
    <property type="entry name" value="ATP-grasp fold, B domain"/>
    <property type="match status" value="1"/>
</dbReference>
<dbReference type="PROSITE" id="PS50975">
    <property type="entry name" value="ATP_GRASP"/>
    <property type="match status" value="1"/>
</dbReference>
<evidence type="ECO:0000256" key="2">
    <source>
        <dbReference type="ARBA" id="ARBA00010871"/>
    </source>
</evidence>
<evidence type="ECO:0000313" key="12">
    <source>
        <dbReference type="Proteomes" id="UP001216150"/>
    </source>
</evidence>
<keyword evidence="12" id="KW-1185">Reference proteome</keyword>
<name>A0AAD6GXB9_9EURO</name>
<dbReference type="InterPro" id="IPR013815">
    <property type="entry name" value="ATP_grasp_subdomain_1"/>
</dbReference>
<dbReference type="GO" id="GO:0046872">
    <property type="term" value="F:metal ion binding"/>
    <property type="evidence" value="ECO:0007669"/>
    <property type="project" value="InterPro"/>
</dbReference>
<dbReference type="InterPro" id="IPR000291">
    <property type="entry name" value="D-Ala_lig_Van_CS"/>
</dbReference>
<dbReference type="PANTHER" id="PTHR23132">
    <property type="entry name" value="D-ALANINE--D-ALANINE LIGASE"/>
    <property type="match status" value="1"/>
</dbReference>
<protein>
    <recommendedName>
        <fullName evidence="10">ATP-grasp domain-containing protein</fullName>
    </recommendedName>
</protein>
<dbReference type="Proteomes" id="UP001216150">
    <property type="component" value="Unassembled WGS sequence"/>
</dbReference>
<keyword evidence="5 9" id="KW-0547">Nucleotide-binding</keyword>
<evidence type="ECO:0000259" key="10">
    <source>
        <dbReference type="PROSITE" id="PS50975"/>
    </source>
</evidence>
<dbReference type="Gene3D" id="3.40.50.20">
    <property type="match status" value="1"/>
</dbReference>
<proteinExistence type="inferred from homology"/>
<accession>A0AAD6GXB9</accession>
<dbReference type="SUPFAM" id="SSF56059">
    <property type="entry name" value="Glutathione synthetase ATP-binding domain-like"/>
    <property type="match status" value="1"/>
</dbReference>
<dbReference type="GO" id="GO:0008716">
    <property type="term" value="F:D-alanine-D-alanine ligase activity"/>
    <property type="evidence" value="ECO:0007669"/>
    <property type="project" value="InterPro"/>
</dbReference>
<feature type="domain" description="ATP-grasp" evidence="10">
    <location>
        <begin position="121"/>
        <end position="354"/>
    </location>
</feature>
<dbReference type="InterPro" id="IPR011095">
    <property type="entry name" value="Dala_Dala_lig_C"/>
</dbReference>
<evidence type="ECO:0000256" key="6">
    <source>
        <dbReference type="ARBA" id="ARBA00022840"/>
    </source>
</evidence>
<dbReference type="AlphaFoldDB" id="A0AAD6GXB9"/>
<reference evidence="11 12" key="1">
    <citation type="journal article" date="2023" name="IMA Fungus">
        <title>Comparative genomic study of the Penicillium genus elucidates a diverse pangenome and 15 lateral gene transfer events.</title>
        <authorList>
            <person name="Petersen C."/>
            <person name="Sorensen T."/>
            <person name="Nielsen M.R."/>
            <person name="Sondergaard T.E."/>
            <person name="Sorensen J.L."/>
            <person name="Fitzpatrick D.A."/>
            <person name="Frisvad J.C."/>
            <person name="Nielsen K.L."/>
        </authorList>
    </citation>
    <scope>NUCLEOTIDE SEQUENCE [LARGE SCALE GENOMIC DNA]</scope>
    <source>
        <strain evidence="11 12">IBT 29057</strain>
    </source>
</reference>
<dbReference type="Pfam" id="PF07478">
    <property type="entry name" value="Dala_Dala_lig_C"/>
    <property type="match status" value="2"/>
</dbReference>
<keyword evidence="8" id="KW-0573">Peptidoglycan synthesis</keyword>